<feature type="transmembrane region" description="Helical" evidence="7">
    <location>
        <begin position="258"/>
        <end position="280"/>
    </location>
</feature>
<feature type="transmembrane region" description="Helical" evidence="7">
    <location>
        <begin position="330"/>
        <end position="353"/>
    </location>
</feature>
<feature type="transmembrane region" description="Helical" evidence="7">
    <location>
        <begin position="15"/>
        <end position="35"/>
    </location>
</feature>
<gene>
    <name evidence="9" type="ORF">GCM10022204_16200</name>
</gene>
<comment type="subcellular location">
    <subcellularLocation>
        <location evidence="1">Cell inner membrane</location>
        <topology evidence="1">Multi-pass membrane protein</topology>
    </subcellularLocation>
</comment>
<keyword evidence="4 7" id="KW-0812">Transmembrane</keyword>
<evidence type="ECO:0000256" key="2">
    <source>
        <dbReference type="ARBA" id="ARBA00022448"/>
    </source>
</evidence>
<protein>
    <submittedName>
        <fullName evidence="9">MFS transporter</fullName>
    </submittedName>
</protein>
<dbReference type="EMBL" id="BAAAYX010000004">
    <property type="protein sequence ID" value="GAA3700249.1"/>
    <property type="molecule type" value="Genomic_DNA"/>
</dbReference>
<evidence type="ECO:0000256" key="6">
    <source>
        <dbReference type="ARBA" id="ARBA00023136"/>
    </source>
</evidence>
<keyword evidence="3" id="KW-1003">Cell membrane</keyword>
<feature type="transmembrane region" description="Helical" evidence="7">
    <location>
        <begin position="286"/>
        <end position="309"/>
    </location>
</feature>
<name>A0ABP7D347_9ACTN</name>
<feature type="transmembrane region" description="Helical" evidence="7">
    <location>
        <begin position="219"/>
        <end position="246"/>
    </location>
</feature>
<dbReference type="Proteomes" id="UP001500051">
    <property type="component" value="Unassembled WGS sequence"/>
</dbReference>
<dbReference type="Pfam" id="PF05977">
    <property type="entry name" value="MFS_3"/>
    <property type="match status" value="1"/>
</dbReference>
<dbReference type="InterPro" id="IPR020846">
    <property type="entry name" value="MFS_dom"/>
</dbReference>
<keyword evidence="5 7" id="KW-1133">Transmembrane helix</keyword>
<dbReference type="PROSITE" id="PS50850">
    <property type="entry name" value="MFS"/>
    <property type="match status" value="1"/>
</dbReference>
<evidence type="ECO:0000313" key="10">
    <source>
        <dbReference type="Proteomes" id="UP001500051"/>
    </source>
</evidence>
<organism evidence="9 10">
    <name type="scientific">Microlunatus aurantiacus</name>
    <dbReference type="NCBI Taxonomy" id="446786"/>
    <lineage>
        <taxon>Bacteria</taxon>
        <taxon>Bacillati</taxon>
        <taxon>Actinomycetota</taxon>
        <taxon>Actinomycetes</taxon>
        <taxon>Propionibacteriales</taxon>
        <taxon>Propionibacteriaceae</taxon>
        <taxon>Microlunatus</taxon>
    </lineage>
</organism>
<evidence type="ECO:0000256" key="7">
    <source>
        <dbReference type="SAM" id="Phobius"/>
    </source>
</evidence>
<evidence type="ECO:0000256" key="3">
    <source>
        <dbReference type="ARBA" id="ARBA00022475"/>
    </source>
</evidence>
<dbReference type="InterPro" id="IPR010290">
    <property type="entry name" value="TM_effector"/>
</dbReference>
<dbReference type="CDD" id="cd06173">
    <property type="entry name" value="MFS_MefA_like"/>
    <property type="match status" value="1"/>
</dbReference>
<feature type="domain" description="Major facilitator superfamily (MFS) profile" evidence="8">
    <location>
        <begin position="171"/>
        <end position="393"/>
    </location>
</feature>
<keyword evidence="2" id="KW-0813">Transport</keyword>
<dbReference type="SUPFAM" id="SSF103473">
    <property type="entry name" value="MFS general substrate transporter"/>
    <property type="match status" value="1"/>
</dbReference>
<feature type="transmembrane region" description="Helical" evidence="7">
    <location>
        <begin position="112"/>
        <end position="134"/>
    </location>
</feature>
<accession>A0ABP7D347</accession>
<dbReference type="PANTHER" id="PTHR23513:SF9">
    <property type="entry name" value="ENTEROBACTIN EXPORTER ENTS"/>
    <property type="match status" value="1"/>
</dbReference>
<feature type="transmembrane region" description="Helical" evidence="7">
    <location>
        <begin position="195"/>
        <end position="213"/>
    </location>
</feature>
<evidence type="ECO:0000259" key="8">
    <source>
        <dbReference type="PROSITE" id="PS50850"/>
    </source>
</evidence>
<sequence length="393" mass="40275">MAVGLQIYDITRSTFSVGLLGIFALVPLVLLGLYGGALVDAYDRRRVALFSAVGLWVVVLGLVIQAVLGLESVGLLYGLVALQSAGFAINNPARTAIIPRLVEPRLLPAANVLQTVAWNIALTVGPLIAAFLVAGPGFGAAYAVDAVLFTAALWALWRLPDLPPMVGADDKPLKLGLGAVIDGFRYLATRPNVRMTFVVDLIAMIIAMPRVLFPAVGVIFLGGGAFTTGVLSAAFAAGAVLAGLFSGGLVRVVHQGRVIVVSIAVFGLAVAGFGGLLLGIGPSHPGAALLVPLVAAGSFLALAGGADAVSSVFRQTILQSATPDDMRGRLQGIFIVVVAGGPRLGDLVLGTAATWTAESWAALGGGLLCVVLVLAATAAQRGFWAYDARDPRP</sequence>
<evidence type="ECO:0000256" key="1">
    <source>
        <dbReference type="ARBA" id="ARBA00004429"/>
    </source>
</evidence>
<proteinExistence type="predicted"/>
<feature type="transmembrane region" description="Helical" evidence="7">
    <location>
        <begin position="359"/>
        <end position="379"/>
    </location>
</feature>
<keyword evidence="10" id="KW-1185">Reference proteome</keyword>
<evidence type="ECO:0000313" key="9">
    <source>
        <dbReference type="EMBL" id="GAA3700249.1"/>
    </source>
</evidence>
<dbReference type="PANTHER" id="PTHR23513">
    <property type="entry name" value="INTEGRAL MEMBRANE EFFLUX PROTEIN-RELATED"/>
    <property type="match status" value="1"/>
</dbReference>
<feature type="transmembrane region" description="Helical" evidence="7">
    <location>
        <begin position="47"/>
        <end position="68"/>
    </location>
</feature>
<dbReference type="InterPro" id="IPR036259">
    <property type="entry name" value="MFS_trans_sf"/>
</dbReference>
<keyword evidence="6 7" id="KW-0472">Membrane</keyword>
<reference evidence="10" key="1">
    <citation type="journal article" date="2019" name="Int. J. Syst. Evol. Microbiol.">
        <title>The Global Catalogue of Microorganisms (GCM) 10K type strain sequencing project: providing services to taxonomists for standard genome sequencing and annotation.</title>
        <authorList>
            <consortium name="The Broad Institute Genomics Platform"/>
            <consortium name="The Broad Institute Genome Sequencing Center for Infectious Disease"/>
            <person name="Wu L."/>
            <person name="Ma J."/>
        </authorList>
    </citation>
    <scope>NUCLEOTIDE SEQUENCE [LARGE SCALE GENOMIC DNA]</scope>
    <source>
        <strain evidence="10">JCM 16548</strain>
    </source>
</reference>
<comment type="caution">
    <text evidence="9">The sequence shown here is derived from an EMBL/GenBank/DDBJ whole genome shotgun (WGS) entry which is preliminary data.</text>
</comment>
<dbReference type="Gene3D" id="1.20.1250.20">
    <property type="entry name" value="MFS general substrate transporter like domains"/>
    <property type="match status" value="1"/>
</dbReference>
<evidence type="ECO:0000256" key="5">
    <source>
        <dbReference type="ARBA" id="ARBA00022989"/>
    </source>
</evidence>
<evidence type="ECO:0000256" key="4">
    <source>
        <dbReference type="ARBA" id="ARBA00022692"/>
    </source>
</evidence>